<feature type="transmembrane region" description="Helical" evidence="2">
    <location>
        <begin position="21"/>
        <end position="39"/>
    </location>
</feature>
<evidence type="ECO:0000256" key="2">
    <source>
        <dbReference type="SAM" id="Phobius"/>
    </source>
</evidence>
<keyword evidence="2" id="KW-0472">Membrane</keyword>
<keyword evidence="2" id="KW-0812">Transmembrane</keyword>
<organism evidence="3 4">
    <name type="scientific">Candidatus Nitrospira nitrificans</name>
    <dbReference type="NCBI Taxonomy" id="1742973"/>
    <lineage>
        <taxon>Bacteria</taxon>
        <taxon>Pseudomonadati</taxon>
        <taxon>Nitrospirota</taxon>
        <taxon>Nitrospiria</taxon>
        <taxon>Nitrospirales</taxon>
        <taxon>Nitrospiraceae</taxon>
        <taxon>Nitrospira</taxon>
    </lineage>
</organism>
<name>A0A0S4LS18_9BACT</name>
<dbReference type="EMBL" id="CZPZ01000031">
    <property type="protein sequence ID" value="CUS37890.1"/>
    <property type="molecule type" value="Genomic_DNA"/>
</dbReference>
<dbReference type="AlphaFoldDB" id="A0A0S4LS18"/>
<keyword evidence="4" id="KW-1185">Reference proteome</keyword>
<reference evidence="4" key="1">
    <citation type="submission" date="2015-10" db="EMBL/GenBank/DDBJ databases">
        <authorList>
            <person name="Luecker S."/>
            <person name="Luecker S."/>
        </authorList>
    </citation>
    <scope>NUCLEOTIDE SEQUENCE [LARGE SCALE GENOMIC DNA]</scope>
</reference>
<dbReference type="STRING" id="1742973.COMA2_40079"/>
<dbReference type="Proteomes" id="UP000198736">
    <property type="component" value="Unassembled WGS sequence"/>
</dbReference>
<evidence type="ECO:0000256" key="1">
    <source>
        <dbReference type="SAM" id="Coils"/>
    </source>
</evidence>
<gene>
    <name evidence="3" type="ORF">COMA2_40079</name>
</gene>
<proteinExistence type="predicted"/>
<dbReference type="PROSITE" id="PS51257">
    <property type="entry name" value="PROKAR_LIPOPROTEIN"/>
    <property type="match status" value="1"/>
</dbReference>
<evidence type="ECO:0000313" key="4">
    <source>
        <dbReference type="Proteomes" id="UP000198736"/>
    </source>
</evidence>
<keyword evidence="2" id="KW-1133">Transmembrane helix</keyword>
<evidence type="ECO:0000313" key="3">
    <source>
        <dbReference type="EMBL" id="CUS37890.1"/>
    </source>
</evidence>
<sequence>MGTVRERTNRFLLQRFDRLSYGITVGVLISGVAGCSGMSDSSGGFIPKTISPISDIVGLPLPTTGNPFPFPLPTACLSLGSMMSWDLAKEGLAFKTEEATVESALDRVNTAARIIEIGGLIMKTLPIAAGSAWPKQGDSSVPLTEEGKLRNMLQQDPAHYGRNTQLTSALKLKAMYLQTIFFARYPDLFALRKIGVANPTEDEVQALQRRVLGENSSPIFTKVFYRFLKYNPAFEPKPELFMGKLDGKASEVYTSLPDAVESLAENKHEIKLLREAVLQAEEKKAKEYRDILDLEQRIKQLEAAEFGNPSTADEAAQASNRDTNAGQVEELKQQLAVQKNEFETTVAAYKQEIEKLGLELAKIKTQPIVFNPEQQALAKNIQTAVNAVKGTMCQSQLLLAIAGYHFKEAGPNWQREVQSILRQAGPGAPERIKQITLNIAILPANLSVLTTESGVLEKEVKAYDGLFASRIAVEAGGDGTSNDGSGMMRSLGGLLK</sequence>
<accession>A0A0S4LS18</accession>
<protein>
    <submittedName>
        <fullName evidence="3">Uncharacterized protein</fullName>
    </submittedName>
</protein>
<keyword evidence="1" id="KW-0175">Coiled coil</keyword>
<feature type="coiled-coil region" evidence="1">
    <location>
        <begin position="263"/>
        <end position="304"/>
    </location>
</feature>
<feature type="coiled-coil region" evidence="1">
    <location>
        <begin position="328"/>
        <end position="366"/>
    </location>
</feature>